<dbReference type="CDD" id="cd21182">
    <property type="entry name" value="Tudor_SMN_SPF30-like"/>
    <property type="match status" value="1"/>
</dbReference>
<feature type="domain" description="Tudor" evidence="4">
    <location>
        <begin position="90"/>
        <end position="151"/>
    </location>
</feature>
<dbReference type="HOGENOM" id="CLU_069491_2_0_1"/>
<dbReference type="GO" id="GO:0005634">
    <property type="term" value="C:nucleus"/>
    <property type="evidence" value="ECO:0007669"/>
    <property type="project" value="UniProtKB-SubCell"/>
</dbReference>
<sequence>MSSDELQTFKDQLALVNLQLESDPENADLLQLKDEFKELIELTEAAAAAEAAKAAAKGKEKKHRGDREQQRDTAPKEEIKANTNWQDQGEYRAGMDCMAKYKDGKWYPARINAVVGSQDSPLYTITFKGYTSSTNVPLSSLRPHDPTAPIPKPQKRQNDLSEREKEKKKLKGEKWMEKQRARADEAKGRQNSWQKFGKKAAKKGIHIAGLEGKSVFQTPDNPYGRVGVTGSGRGVTGYERMGKHKFDTDTDN</sequence>
<dbReference type="InterPro" id="IPR002999">
    <property type="entry name" value="Tudor"/>
</dbReference>
<dbReference type="RefSeq" id="XP_014177813.1">
    <property type="nucleotide sequence ID" value="XM_014322338.1"/>
</dbReference>
<proteinExistence type="predicted"/>
<dbReference type="SMART" id="SM00333">
    <property type="entry name" value="TUDOR"/>
    <property type="match status" value="1"/>
</dbReference>
<organism evidence="5 6">
    <name type="scientific">Trichosporon asahii var. asahii (strain ATCC 90039 / CBS 2479 / JCM 2466 / KCTC 7840 / NBRC 103889/ NCYC 2677 / UAMH 7654)</name>
    <name type="common">Yeast</name>
    <dbReference type="NCBI Taxonomy" id="1186058"/>
    <lineage>
        <taxon>Eukaryota</taxon>
        <taxon>Fungi</taxon>
        <taxon>Dikarya</taxon>
        <taxon>Basidiomycota</taxon>
        <taxon>Agaricomycotina</taxon>
        <taxon>Tremellomycetes</taxon>
        <taxon>Trichosporonales</taxon>
        <taxon>Trichosporonaceae</taxon>
        <taxon>Trichosporon</taxon>
    </lineage>
</organism>
<comment type="subcellular location">
    <subcellularLocation>
        <location evidence="1">Nucleus</location>
    </subcellularLocation>
</comment>
<comment type="caution">
    <text evidence="5">The sequence shown here is derived from an EMBL/GenBank/DDBJ whole genome shotgun (WGS) entry which is preliminary data.</text>
</comment>
<dbReference type="SUPFAM" id="SSF63748">
    <property type="entry name" value="Tudor/PWWP/MBT"/>
    <property type="match status" value="1"/>
</dbReference>
<name>J6ERY0_TRIAS</name>
<feature type="compositionally biased region" description="Basic and acidic residues" evidence="3">
    <location>
        <begin position="240"/>
        <end position="252"/>
    </location>
</feature>
<dbReference type="PROSITE" id="PS50304">
    <property type="entry name" value="TUDOR"/>
    <property type="match status" value="1"/>
</dbReference>
<protein>
    <recommendedName>
        <fullName evidence="4">Tudor domain-containing protein</fullName>
    </recommendedName>
</protein>
<keyword evidence="2" id="KW-0539">Nucleus</keyword>
<dbReference type="PANTHER" id="PTHR46297">
    <property type="entry name" value="ZINC FINGER CCCH-TYPE WITH G PATCH DOMAIN-CONTAINING PROTEIN"/>
    <property type="match status" value="1"/>
</dbReference>
<reference evidence="5 6" key="1">
    <citation type="journal article" date="2012" name="Eukaryot. Cell">
        <title>Draft genome sequence of CBS 2479, the standard type strain of Trichosporon asahii.</title>
        <authorList>
            <person name="Yang R.Y."/>
            <person name="Li H.T."/>
            <person name="Zhu H."/>
            <person name="Zhou G.P."/>
            <person name="Wang M."/>
            <person name="Wang L."/>
        </authorList>
    </citation>
    <scope>NUCLEOTIDE SEQUENCE [LARGE SCALE GENOMIC DNA]</scope>
    <source>
        <strain evidence="6">ATCC 90039 / CBS 2479 / JCM 2466 / KCTC 7840 / NCYC 2677 / UAMH 7654</strain>
    </source>
</reference>
<feature type="region of interest" description="Disordered" evidence="3">
    <location>
        <begin position="214"/>
        <end position="252"/>
    </location>
</feature>
<dbReference type="EMBL" id="ALBS01000258">
    <property type="protein sequence ID" value="EJT47284.1"/>
    <property type="molecule type" value="Genomic_DNA"/>
</dbReference>
<dbReference type="VEuPathDB" id="FungiDB:A1Q1_03913"/>
<gene>
    <name evidence="5" type="ORF">A1Q1_03913</name>
</gene>
<feature type="compositionally biased region" description="Basic and acidic residues" evidence="3">
    <location>
        <begin position="63"/>
        <end position="80"/>
    </location>
</feature>
<evidence type="ECO:0000256" key="3">
    <source>
        <dbReference type="SAM" id="MobiDB-lite"/>
    </source>
</evidence>
<evidence type="ECO:0000256" key="1">
    <source>
        <dbReference type="ARBA" id="ARBA00004123"/>
    </source>
</evidence>
<dbReference type="KEGG" id="tasa:A1Q1_03913"/>
<dbReference type="GeneID" id="25987426"/>
<dbReference type="Gene3D" id="2.30.30.140">
    <property type="match status" value="1"/>
</dbReference>
<accession>J6ERY0</accession>
<feature type="region of interest" description="Disordered" evidence="3">
    <location>
        <begin position="134"/>
        <end position="200"/>
    </location>
</feature>
<evidence type="ECO:0000259" key="4">
    <source>
        <dbReference type="PROSITE" id="PS50304"/>
    </source>
</evidence>
<dbReference type="OrthoDB" id="79171at2759"/>
<dbReference type="AlphaFoldDB" id="J6ERY0"/>
<dbReference type="PANTHER" id="PTHR46297:SF2">
    <property type="entry name" value="TUDOR DOMAIN-CONTAINING PROTEIN"/>
    <property type="match status" value="1"/>
</dbReference>
<evidence type="ECO:0000313" key="5">
    <source>
        <dbReference type="EMBL" id="EJT47284.1"/>
    </source>
</evidence>
<feature type="region of interest" description="Disordered" evidence="3">
    <location>
        <begin position="50"/>
        <end position="86"/>
    </location>
</feature>
<feature type="compositionally biased region" description="Basic and acidic residues" evidence="3">
    <location>
        <begin position="156"/>
        <end position="188"/>
    </location>
</feature>
<evidence type="ECO:0000256" key="2">
    <source>
        <dbReference type="ARBA" id="ARBA00023242"/>
    </source>
</evidence>
<evidence type="ECO:0000313" key="6">
    <source>
        <dbReference type="Proteomes" id="UP000002748"/>
    </source>
</evidence>
<dbReference type="Proteomes" id="UP000002748">
    <property type="component" value="Unassembled WGS sequence"/>
</dbReference>